<dbReference type="PANTHER" id="PTHR35046:SF9">
    <property type="entry name" value="RNA-DIRECTED DNA POLYMERASE"/>
    <property type="match status" value="1"/>
</dbReference>
<evidence type="ECO:0000313" key="4">
    <source>
        <dbReference type="Proteomes" id="UP000075243"/>
    </source>
</evidence>
<evidence type="ECO:0000313" key="3">
    <source>
        <dbReference type="EMBL" id="KYP41570.1"/>
    </source>
</evidence>
<dbReference type="EMBL" id="KQ483764">
    <property type="protein sequence ID" value="KYP41570.1"/>
    <property type="molecule type" value="Genomic_DNA"/>
</dbReference>
<feature type="domain" description="Integrase catalytic" evidence="2">
    <location>
        <begin position="1"/>
        <end position="72"/>
    </location>
</feature>
<dbReference type="PROSITE" id="PS50994">
    <property type="entry name" value="INTEGRASE"/>
    <property type="match status" value="1"/>
</dbReference>
<feature type="region of interest" description="Disordered" evidence="1">
    <location>
        <begin position="188"/>
        <end position="210"/>
    </location>
</feature>
<gene>
    <name evidence="3" type="ORF">KK1_037053</name>
</gene>
<name>A0A151RG85_CAJCA</name>
<dbReference type="GO" id="GO:0015074">
    <property type="term" value="P:DNA integration"/>
    <property type="evidence" value="ECO:0007669"/>
    <property type="project" value="InterPro"/>
</dbReference>
<dbReference type="InterPro" id="IPR056924">
    <property type="entry name" value="SH3_Tf2-1"/>
</dbReference>
<evidence type="ECO:0000256" key="1">
    <source>
        <dbReference type="SAM" id="MobiDB-lite"/>
    </source>
</evidence>
<proteinExistence type="predicted"/>
<feature type="compositionally biased region" description="Basic and acidic residues" evidence="1">
    <location>
        <begin position="191"/>
        <end position="207"/>
    </location>
</feature>
<organism evidence="3 4">
    <name type="scientific">Cajanus cajan</name>
    <name type="common">Pigeon pea</name>
    <name type="synonym">Cajanus indicus</name>
    <dbReference type="NCBI Taxonomy" id="3821"/>
    <lineage>
        <taxon>Eukaryota</taxon>
        <taxon>Viridiplantae</taxon>
        <taxon>Streptophyta</taxon>
        <taxon>Embryophyta</taxon>
        <taxon>Tracheophyta</taxon>
        <taxon>Spermatophyta</taxon>
        <taxon>Magnoliopsida</taxon>
        <taxon>eudicotyledons</taxon>
        <taxon>Gunneridae</taxon>
        <taxon>Pentapetalae</taxon>
        <taxon>rosids</taxon>
        <taxon>fabids</taxon>
        <taxon>Fabales</taxon>
        <taxon>Fabaceae</taxon>
        <taxon>Papilionoideae</taxon>
        <taxon>50 kb inversion clade</taxon>
        <taxon>NPAAA clade</taxon>
        <taxon>indigoferoid/millettioid clade</taxon>
        <taxon>Phaseoleae</taxon>
        <taxon>Cajanus</taxon>
    </lineage>
</organism>
<sequence>LGTQLLFSTTCHPQTDGQTEVVNRSLSTMLRTVLKGNHKSWDEYLPHNEFAYNRVVHKTTKISPFEGVYGFNPLTPLDLIPLPDSSHYFHKEEVSRADFMKKLHEKVKTHIQKQNERTALERGKVHLRKERFSSQRKSKLNPRGDGPFQVLQRINDNAYRLDLPSDYRVSNTFNVSVLIPFAGYDEEDDPTDLRKNPSQEGGDDRPWAKGPITRVMVRSIQEELDILKTSGLLKPKVLFTWTTLS</sequence>
<evidence type="ECO:0000259" key="2">
    <source>
        <dbReference type="PROSITE" id="PS50994"/>
    </source>
</evidence>
<feature type="region of interest" description="Disordered" evidence="1">
    <location>
        <begin position="128"/>
        <end position="147"/>
    </location>
</feature>
<dbReference type="PANTHER" id="PTHR35046">
    <property type="entry name" value="ZINC KNUCKLE (CCHC-TYPE) FAMILY PROTEIN"/>
    <property type="match status" value="1"/>
</dbReference>
<dbReference type="SUPFAM" id="SSF53098">
    <property type="entry name" value="Ribonuclease H-like"/>
    <property type="match status" value="1"/>
</dbReference>
<keyword evidence="4" id="KW-1185">Reference proteome</keyword>
<dbReference type="STRING" id="3821.A0A151RG85"/>
<dbReference type="AlphaFoldDB" id="A0A151RG85"/>
<dbReference type="Gene3D" id="3.30.420.10">
    <property type="entry name" value="Ribonuclease H-like superfamily/Ribonuclease H"/>
    <property type="match status" value="1"/>
</dbReference>
<dbReference type="InterPro" id="IPR012337">
    <property type="entry name" value="RNaseH-like_sf"/>
</dbReference>
<dbReference type="Proteomes" id="UP000075243">
    <property type="component" value="Unassembled WGS sequence"/>
</dbReference>
<dbReference type="InterPro" id="IPR036397">
    <property type="entry name" value="RNaseH_sf"/>
</dbReference>
<dbReference type="GO" id="GO:0003676">
    <property type="term" value="F:nucleic acid binding"/>
    <property type="evidence" value="ECO:0007669"/>
    <property type="project" value="InterPro"/>
</dbReference>
<protein>
    <submittedName>
        <fullName evidence="3">Transposon Ty3-I Gag-Pol polyprotein</fullName>
    </submittedName>
</protein>
<feature type="compositionally biased region" description="Basic residues" evidence="1">
    <location>
        <begin position="128"/>
        <end position="140"/>
    </location>
</feature>
<dbReference type="InterPro" id="IPR001584">
    <property type="entry name" value="Integrase_cat-core"/>
</dbReference>
<accession>A0A151RG85</accession>
<feature type="non-terminal residue" evidence="3">
    <location>
        <position position="1"/>
    </location>
</feature>
<reference evidence="3" key="1">
    <citation type="journal article" date="2012" name="Nat. Biotechnol.">
        <title>Draft genome sequence of pigeonpea (Cajanus cajan), an orphan legume crop of resource-poor farmers.</title>
        <authorList>
            <person name="Varshney R.K."/>
            <person name="Chen W."/>
            <person name="Li Y."/>
            <person name="Bharti A.K."/>
            <person name="Saxena R.K."/>
            <person name="Schlueter J.A."/>
            <person name="Donoghue M.T."/>
            <person name="Azam S."/>
            <person name="Fan G."/>
            <person name="Whaley A.M."/>
            <person name="Farmer A.D."/>
            <person name="Sheridan J."/>
            <person name="Iwata A."/>
            <person name="Tuteja R."/>
            <person name="Penmetsa R.V."/>
            <person name="Wu W."/>
            <person name="Upadhyaya H.D."/>
            <person name="Yang S.P."/>
            <person name="Shah T."/>
            <person name="Saxena K.B."/>
            <person name="Michael T."/>
            <person name="McCombie W.R."/>
            <person name="Yang B."/>
            <person name="Zhang G."/>
            <person name="Yang H."/>
            <person name="Wang J."/>
            <person name="Spillane C."/>
            <person name="Cook D.R."/>
            <person name="May G.D."/>
            <person name="Xu X."/>
            <person name="Jackson S.A."/>
        </authorList>
    </citation>
    <scope>NUCLEOTIDE SEQUENCE [LARGE SCALE GENOMIC DNA]</scope>
</reference>
<dbReference type="Pfam" id="PF24626">
    <property type="entry name" value="SH3_Tf2-1"/>
    <property type="match status" value="1"/>
</dbReference>
<dbReference type="Gramene" id="C.cajan_36112.t">
    <property type="protein sequence ID" value="C.cajan_36112.t"/>
    <property type="gene ID" value="C.cajan_36112"/>
</dbReference>